<accession>A0AA36MU45</accession>
<dbReference type="AlphaFoldDB" id="A0AA36MU45"/>
<dbReference type="EMBL" id="CAUJNA010001325">
    <property type="protein sequence ID" value="CAJ1386070.1"/>
    <property type="molecule type" value="Genomic_DNA"/>
</dbReference>
<keyword evidence="3" id="KW-1185">Reference proteome</keyword>
<proteinExistence type="predicted"/>
<protein>
    <submittedName>
        <fullName evidence="2">Uncharacterized protein</fullName>
    </submittedName>
</protein>
<reference evidence="2" key="1">
    <citation type="submission" date="2023-08" db="EMBL/GenBank/DDBJ databases">
        <authorList>
            <person name="Chen Y."/>
            <person name="Shah S."/>
            <person name="Dougan E. K."/>
            <person name="Thang M."/>
            <person name="Chan C."/>
        </authorList>
    </citation>
    <scope>NUCLEOTIDE SEQUENCE</scope>
</reference>
<name>A0AA36MU45_9DINO</name>
<evidence type="ECO:0000313" key="3">
    <source>
        <dbReference type="Proteomes" id="UP001178507"/>
    </source>
</evidence>
<feature type="non-terminal residue" evidence="2">
    <location>
        <position position="354"/>
    </location>
</feature>
<feature type="region of interest" description="Disordered" evidence="1">
    <location>
        <begin position="32"/>
        <end position="73"/>
    </location>
</feature>
<evidence type="ECO:0000256" key="1">
    <source>
        <dbReference type="SAM" id="MobiDB-lite"/>
    </source>
</evidence>
<evidence type="ECO:0000313" key="2">
    <source>
        <dbReference type="EMBL" id="CAJ1386070.1"/>
    </source>
</evidence>
<comment type="caution">
    <text evidence="2">The sequence shown here is derived from an EMBL/GenBank/DDBJ whole genome shotgun (WGS) entry which is preliminary data.</text>
</comment>
<organism evidence="2 3">
    <name type="scientific">Effrenium voratum</name>
    <dbReference type="NCBI Taxonomy" id="2562239"/>
    <lineage>
        <taxon>Eukaryota</taxon>
        <taxon>Sar</taxon>
        <taxon>Alveolata</taxon>
        <taxon>Dinophyceae</taxon>
        <taxon>Suessiales</taxon>
        <taxon>Symbiodiniaceae</taxon>
        <taxon>Effrenium</taxon>
    </lineage>
</organism>
<feature type="region of interest" description="Disordered" evidence="1">
    <location>
        <begin position="324"/>
        <end position="354"/>
    </location>
</feature>
<gene>
    <name evidence="2" type="ORF">EVOR1521_LOCUS12525</name>
</gene>
<sequence>AKAGLHAVAMQPGSATKASLLSDLLGPLSESQLSDSAASVLGKEPELAKVPPKKSEPEPLVPKAPPPRSEEASRKAKLFVSTTTAWGGGSGSRRWSSTAGFKDSLTGQQISRSQAISELAKVQRESATRIMDSLTRTVEAVECADSFSRMVLLEKFDRHMDASREMLMQHSKGLLGSDLAELRMKKTERKVLLDKVSKQNRAYTMELSQLRDQLRSIDSASRSRVDRIMQDVQASCLQDFGRESQSCILSCVEQKLRAVFAQPLEPLPVKEATPIKQPSRLENSFLKERVNTLQQQVKLLEEQIANCQRQHAVLLAKKENMEEQLNQARNGDSSSVKTLSSSRASTPSWHGTPR</sequence>
<feature type="compositionally biased region" description="Basic and acidic residues" evidence="1">
    <location>
        <begin position="43"/>
        <end position="57"/>
    </location>
</feature>
<dbReference type="Proteomes" id="UP001178507">
    <property type="component" value="Unassembled WGS sequence"/>
</dbReference>